<dbReference type="Proteomes" id="UP000568022">
    <property type="component" value="Unassembled WGS sequence"/>
</dbReference>
<feature type="domain" description="TIR" evidence="1">
    <location>
        <begin position="1"/>
        <end position="105"/>
    </location>
</feature>
<dbReference type="GO" id="GO:0007165">
    <property type="term" value="P:signal transduction"/>
    <property type="evidence" value="ECO:0007669"/>
    <property type="project" value="InterPro"/>
</dbReference>
<proteinExistence type="predicted"/>
<comment type="caution">
    <text evidence="2">The sequence shown here is derived from an EMBL/GenBank/DDBJ whole genome shotgun (WGS) entry which is preliminary data.</text>
</comment>
<evidence type="ECO:0000259" key="1">
    <source>
        <dbReference type="PROSITE" id="PS50104"/>
    </source>
</evidence>
<dbReference type="AlphaFoldDB" id="A0A7W8BRT8"/>
<dbReference type="SUPFAM" id="SSF52200">
    <property type="entry name" value="Toll/Interleukin receptor TIR domain"/>
    <property type="match status" value="1"/>
</dbReference>
<organism evidence="2 3">
    <name type="scientific">Streptomyces griseoloalbus</name>
    <dbReference type="NCBI Taxonomy" id="67303"/>
    <lineage>
        <taxon>Bacteria</taxon>
        <taxon>Bacillati</taxon>
        <taxon>Actinomycetota</taxon>
        <taxon>Actinomycetes</taxon>
        <taxon>Kitasatosporales</taxon>
        <taxon>Streptomycetaceae</taxon>
        <taxon>Streptomyces</taxon>
    </lineage>
</organism>
<dbReference type="Pfam" id="PF13676">
    <property type="entry name" value="TIR_2"/>
    <property type="match status" value="1"/>
</dbReference>
<keyword evidence="3" id="KW-1185">Reference proteome</keyword>
<dbReference type="InterPro" id="IPR000157">
    <property type="entry name" value="TIR_dom"/>
</dbReference>
<dbReference type="PROSITE" id="PS50104">
    <property type="entry name" value="TIR"/>
    <property type="match status" value="1"/>
</dbReference>
<evidence type="ECO:0000313" key="3">
    <source>
        <dbReference type="Proteomes" id="UP000568022"/>
    </source>
</evidence>
<reference evidence="2 3" key="1">
    <citation type="submission" date="2020-08" db="EMBL/GenBank/DDBJ databases">
        <title>Genomic Encyclopedia of Type Strains, Phase III (KMG-III): the genomes of soil and plant-associated and newly described type strains.</title>
        <authorList>
            <person name="Whitman W."/>
        </authorList>
    </citation>
    <scope>NUCLEOTIDE SEQUENCE [LARGE SCALE GENOMIC DNA]</scope>
    <source>
        <strain evidence="2 3">CECT 3226</strain>
    </source>
</reference>
<sequence length="166" mass="18789">MAVWLDEAQMRIGHSLRRKIDEGIKASRYGVVVLSDSFFAKGWTNHELDGLVTRNVAGEQSLLPIWHNLSAEDVRRYSPSLADKVAMSTSDYSIEEIARQIADVVQEENVAQPQPVVIPPRCVSALCEWWKTSVHERAGETTPQGLCRGAHRRYDQSLERHNRTHA</sequence>
<dbReference type="InterPro" id="IPR035897">
    <property type="entry name" value="Toll_tir_struct_dom_sf"/>
</dbReference>
<accession>A0A7W8BRT8</accession>
<dbReference type="Gene3D" id="3.40.50.10140">
    <property type="entry name" value="Toll/interleukin-1 receptor homology (TIR) domain"/>
    <property type="match status" value="1"/>
</dbReference>
<protein>
    <recommendedName>
        <fullName evidence="1">TIR domain-containing protein</fullName>
    </recommendedName>
</protein>
<gene>
    <name evidence="2" type="ORF">FHS32_005182</name>
</gene>
<name>A0A7W8BRT8_9ACTN</name>
<evidence type="ECO:0000313" key="2">
    <source>
        <dbReference type="EMBL" id="MBB5128407.1"/>
    </source>
</evidence>
<dbReference type="EMBL" id="JACHJE010000013">
    <property type="protein sequence ID" value="MBB5128407.1"/>
    <property type="molecule type" value="Genomic_DNA"/>
</dbReference>